<dbReference type="Gramene" id="EFJ19840">
    <property type="protein sequence ID" value="EFJ19840"/>
    <property type="gene ID" value="SELMODRAFT_109820"/>
</dbReference>
<dbReference type="Proteomes" id="UP000001514">
    <property type="component" value="Unassembled WGS sequence"/>
</dbReference>
<protein>
    <recommendedName>
        <fullName evidence="4">Pentacotripeptide-repeat region of PRORP domain-containing protein</fullName>
    </recommendedName>
</protein>
<accession>D8S6P4</accession>
<dbReference type="PANTHER" id="PTHR47928:SF190">
    <property type="entry name" value="PENTACOTRIPEPTIDE-REPEAT REGION OF PRORP DOMAIN-CONTAINING PROTEIN"/>
    <property type="match status" value="1"/>
</dbReference>
<dbReference type="InParanoid" id="D8S6P4"/>
<evidence type="ECO:0000313" key="3">
    <source>
        <dbReference type="Proteomes" id="UP000001514"/>
    </source>
</evidence>
<dbReference type="eggNOG" id="KOG4197">
    <property type="taxonomic scope" value="Eukaryota"/>
</dbReference>
<dbReference type="KEGG" id="smo:SELMODRAFT_109820"/>
<proteinExistence type="predicted"/>
<dbReference type="PANTHER" id="PTHR47928">
    <property type="entry name" value="REPEAT-CONTAINING PROTEIN, PUTATIVE-RELATED"/>
    <property type="match status" value="1"/>
</dbReference>
<keyword evidence="3" id="KW-1185">Reference proteome</keyword>
<dbReference type="Pfam" id="PF01535">
    <property type="entry name" value="PPR"/>
    <property type="match status" value="2"/>
</dbReference>
<dbReference type="HOGENOM" id="CLU_002706_0_0_1"/>
<dbReference type="InterPro" id="IPR050421">
    <property type="entry name" value="PPR"/>
</dbReference>
<gene>
    <name evidence="2" type="ORF">SELMODRAFT_109820</name>
</gene>
<organism evidence="3">
    <name type="scientific">Selaginella moellendorffii</name>
    <name type="common">Spikemoss</name>
    <dbReference type="NCBI Taxonomy" id="88036"/>
    <lineage>
        <taxon>Eukaryota</taxon>
        <taxon>Viridiplantae</taxon>
        <taxon>Streptophyta</taxon>
        <taxon>Embryophyta</taxon>
        <taxon>Tracheophyta</taxon>
        <taxon>Lycopodiopsida</taxon>
        <taxon>Selaginellales</taxon>
        <taxon>Selaginellaceae</taxon>
        <taxon>Selaginella</taxon>
    </lineage>
</organism>
<reference evidence="2 3" key="1">
    <citation type="journal article" date="2011" name="Science">
        <title>The Selaginella genome identifies genetic changes associated with the evolution of vascular plants.</title>
        <authorList>
            <person name="Banks J.A."/>
            <person name="Nishiyama T."/>
            <person name="Hasebe M."/>
            <person name="Bowman J.L."/>
            <person name="Gribskov M."/>
            <person name="dePamphilis C."/>
            <person name="Albert V.A."/>
            <person name="Aono N."/>
            <person name="Aoyama T."/>
            <person name="Ambrose B.A."/>
            <person name="Ashton N.W."/>
            <person name="Axtell M.J."/>
            <person name="Barker E."/>
            <person name="Barker M.S."/>
            <person name="Bennetzen J.L."/>
            <person name="Bonawitz N.D."/>
            <person name="Chapple C."/>
            <person name="Cheng C."/>
            <person name="Correa L.G."/>
            <person name="Dacre M."/>
            <person name="DeBarry J."/>
            <person name="Dreyer I."/>
            <person name="Elias M."/>
            <person name="Engstrom E.M."/>
            <person name="Estelle M."/>
            <person name="Feng L."/>
            <person name="Finet C."/>
            <person name="Floyd S.K."/>
            <person name="Frommer W.B."/>
            <person name="Fujita T."/>
            <person name="Gramzow L."/>
            <person name="Gutensohn M."/>
            <person name="Harholt J."/>
            <person name="Hattori M."/>
            <person name="Heyl A."/>
            <person name="Hirai T."/>
            <person name="Hiwatashi Y."/>
            <person name="Ishikawa M."/>
            <person name="Iwata M."/>
            <person name="Karol K.G."/>
            <person name="Koehler B."/>
            <person name="Kolukisaoglu U."/>
            <person name="Kubo M."/>
            <person name="Kurata T."/>
            <person name="Lalonde S."/>
            <person name="Li K."/>
            <person name="Li Y."/>
            <person name="Litt A."/>
            <person name="Lyons E."/>
            <person name="Manning G."/>
            <person name="Maruyama T."/>
            <person name="Michael T.P."/>
            <person name="Mikami K."/>
            <person name="Miyazaki S."/>
            <person name="Morinaga S."/>
            <person name="Murata T."/>
            <person name="Mueller-Roeber B."/>
            <person name="Nelson D.R."/>
            <person name="Obara M."/>
            <person name="Oguri Y."/>
            <person name="Olmstead R.G."/>
            <person name="Onodera N."/>
            <person name="Petersen B.L."/>
            <person name="Pils B."/>
            <person name="Prigge M."/>
            <person name="Rensing S.A."/>
            <person name="Riano-Pachon D.M."/>
            <person name="Roberts A.W."/>
            <person name="Sato Y."/>
            <person name="Scheller H.V."/>
            <person name="Schulz B."/>
            <person name="Schulz C."/>
            <person name="Shakirov E.V."/>
            <person name="Shibagaki N."/>
            <person name="Shinohara N."/>
            <person name="Shippen D.E."/>
            <person name="Soerensen I."/>
            <person name="Sotooka R."/>
            <person name="Sugimoto N."/>
            <person name="Sugita M."/>
            <person name="Sumikawa N."/>
            <person name="Tanurdzic M."/>
            <person name="Theissen G."/>
            <person name="Ulvskov P."/>
            <person name="Wakazuki S."/>
            <person name="Weng J.K."/>
            <person name="Willats W.W."/>
            <person name="Wipf D."/>
            <person name="Wolf P.G."/>
            <person name="Yang L."/>
            <person name="Zimmer A.D."/>
            <person name="Zhu Q."/>
            <person name="Mitros T."/>
            <person name="Hellsten U."/>
            <person name="Loque D."/>
            <person name="Otillar R."/>
            <person name="Salamov A."/>
            <person name="Schmutz J."/>
            <person name="Shapiro H."/>
            <person name="Lindquist E."/>
            <person name="Lucas S."/>
            <person name="Rokhsar D."/>
            <person name="Grigoriev I.V."/>
        </authorList>
    </citation>
    <scope>NUCLEOTIDE SEQUENCE [LARGE SCALE GENOMIC DNA]</scope>
</reference>
<dbReference type="InterPro" id="IPR011990">
    <property type="entry name" value="TPR-like_helical_dom_sf"/>
</dbReference>
<dbReference type="AlphaFoldDB" id="D8S6P4"/>
<dbReference type="Gene3D" id="1.25.40.10">
    <property type="entry name" value="Tetratricopeptide repeat domain"/>
    <property type="match status" value="1"/>
</dbReference>
<evidence type="ECO:0000256" key="1">
    <source>
        <dbReference type="ARBA" id="ARBA00022737"/>
    </source>
</evidence>
<evidence type="ECO:0008006" key="4">
    <source>
        <dbReference type="Google" id="ProtNLM"/>
    </source>
</evidence>
<name>D8S6P4_SELML</name>
<dbReference type="EMBL" id="GL377604">
    <property type="protein sequence ID" value="EFJ19840.1"/>
    <property type="molecule type" value="Genomic_DNA"/>
</dbReference>
<evidence type="ECO:0000313" key="2">
    <source>
        <dbReference type="EMBL" id="EFJ19840.1"/>
    </source>
</evidence>
<dbReference type="InterPro" id="IPR002885">
    <property type="entry name" value="PPR_rpt"/>
</dbReference>
<sequence>MLAAYAKNGHLVQALDLFWQMDLEGIAKSAATHVNLLAGLSHGGTLRDGIEFFLAMSADHSVEPGYKHYSCVIDLLARTGKLGDAHDLLLAMPFYPDVISWTTLLTACKLHKDSNRAAAIAREIGSSQNVVVSIANFYVQDT</sequence>
<keyword evidence="1" id="KW-0677">Repeat</keyword>